<evidence type="ECO:0000313" key="3">
    <source>
        <dbReference type="Proteomes" id="UP000320184"/>
    </source>
</evidence>
<keyword evidence="1" id="KW-0812">Transmembrane</keyword>
<feature type="transmembrane region" description="Helical" evidence="1">
    <location>
        <begin position="51"/>
        <end position="74"/>
    </location>
</feature>
<sequence length="236" mass="24461">MNPTLIVASIRQRLASPLRMAVLAALVGLPLLPVAFAPAPGLWFLGDSMGIALVVAAGAIGPDVSAGVLQILFARPVRRSEYVLSRWCALASGSALVRLAQIAVATLILAARGSAPASHDLVSLVVGNALTPIGIAAVLVMLSSLAPGLGDLGLYLLGNLAGLVLEFWGRVAGRSFLERAGDEVRRFLTPDVDISPILNGGDVPWFAIVSYLSTVTLCLAVAVVVMNRKELSYASG</sequence>
<dbReference type="EMBL" id="VBOT01000135">
    <property type="protein sequence ID" value="TMQ48688.1"/>
    <property type="molecule type" value="Genomic_DNA"/>
</dbReference>
<proteinExistence type="predicted"/>
<feature type="transmembrane region" description="Helical" evidence="1">
    <location>
        <begin position="21"/>
        <end position="45"/>
    </location>
</feature>
<dbReference type="AlphaFoldDB" id="A0A538SBE4"/>
<feature type="transmembrane region" description="Helical" evidence="1">
    <location>
        <begin position="95"/>
        <end position="115"/>
    </location>
</feature>
<feature type="transmembrane region" description="Helical" evidence="1">
    <location>
        <begin position="121"/>
        <end position="140"/>
    </location>
</feature>
<feature type="transmembrane region" description="Helical" evidence="1">
    <location>
        <begin position="152"/>
        <end position="169"/>
    </location>
</feature>
<comment type="caution">
    <text evidence="2">The sequence shown here is derived from an EMBL/GenBank/DDBJ whole genome shotgun (WGS) entry which is preliminary data.</text>
</comment>
<keyword evidence="1" id="KW-0472">Membrane</keyword>
<protein>
    <submittedName>
        <fullName evidence="2">Uncharacterized protein</fullName>
    </submittedName>
</protein>
<accession>A0A538SBE4</accession>
<name>A0A538SBE4_UNCEI</name>
<evidence type="ECO:0000256" key="1">
    <source>
        <dbReference type="SAM" id="Phobius"/>
    </source>
</evidence>
<evidence type="ECO:0000313" key="2">
    <source>
        <dbReference type="EMBL" id="TMQ48688.1"/>
    </source>
</evidence>
<reference evidence="2 3" key="1">
    <citation type="journal article" date="2019" name="Nat. Microbiol.">
        <title>Mediterranean grassland soil C-N compound turnover is dependent on rainfall and depth, and is mediated by genomically divergent microorganisms.</title>
        <authorList>
            <person name="Diamond S."/>
            <person name="Andeer P.F."/>
            <person name="Li Z."/>
            <person name="Crits-Christoph A."/>
            <person name="Burstein D."/>
            <person name="Anantharaman K."/>
            <person name="Lane K.R."/>
            <person name="Thomas B.C."/>
            <person name="Pan C."/>
            <person name="Northen T.R."/>
            <person name="Banfield J.F."/>
        </authorList>
    </citation>
    <scope>NUCLEOTIDE SEQUENCE [LARGE SCALE GENOMIC DNA]</scope>
    <source>
        <strain evidence="2">WS_3</strain>
    </source>
</reference>
<keyword evidence="1" id="KW-1133">Transmembrane helix</keyword>
<gene>
    <name evidence="2" type="ORF">E6K73_11340</name>
</gene>
<feature type="transmembrane region" description="Helical" evidence="1">
    <location>
        <begin position="205"/>
        <end position="226"/>
    </location>
</feature>
<organism evidence="2 3">
    <name type="scientific">Eiseniibacteriota bacterium</name>
    <dbReference type="NCBI Taxonomy" id="2212470"/>
    <lineage>
        <taxon>Bacteria</taxon>
        <taxon>Candidatus Eiseniibacteriota</taxon>
    </lineage>
</organism>
<dbReference type="Proteomes" id="UP000320184">
    <property type="component" value="Unassembled WGS sequence"/>
</dbReference>